<feature type="transmembrane region" description="Helical" evidence="9">
    <location>
        <begin position="146"/>
        <end position="170"/>
    </location>
</feature>
<reference evidence="11" key="2">
    <citation type="submission" date="2020-09" db="EMBL/GenBank/DDBJ databases">
        <authorList>
            <person name="Sun Q."/>
            <person name="Ohkuma M."/>
        </authorList>
    </citation>
    <scope>NUCLEOTIDE SEQUENCE</scope>
    <source>
        <strain evidence="11">JCM 3313</strain>
    </source>
</reference>
<dbReference type="GO" id="GO:0046983">
    <property type="term" value="F:protein dimerization activity"/>
    <property type="evidence" value="ECO:0007669"/>
    <property type="project" value="InterPro"/>
</dbReference>
<reference evidence="11" key="1">
    <citation type="journal article" date="2014" name="Int. J. Syst. Evol. Microbiol.">
        <title>Complete genome sequence of Corynebacterium casei LMG S-19264T (=DSM 44701T), isolated from a smear-ripened cheese.</title>
        <authorList>
            <consortium name="US DOE Joint Genome Institute (JGI-PGF)"/>
            <person name="Walter F."/>
            <person name="Albersmeier A."/>
            <person name="Kalinowski J."/>
            <person name="Ruckert C."/>
        </authorList>
    </citation>
    <scope>NUCLEOTIDE SEQUENCE</scope>
    <source>
        <strain evidence="11">JCM 3313</strain>
    </source>
</reference>
<evidence type="ECO:0000256" key="7">
    <source>
        <dbReference type="ARBA" id="ARBA00022840"/>
    </source>
</evidence>
<evidence type="ECO:0000256" key="6">
    <source>
        <dbReference type="ARBA" id="ARBA00022777"/>
    </source>
</evidence>
<keyword evidence="3" id="KW-0597">Phosphoprotein</keyword>
<dbReference type="InterPro" id="IPR050482">
    <property type="entry name" value="Sensor_HK_TwoCompSys"/>
</dbReference>
<dbReference type="CDD" id="cd16917">
    <property type="entry name" value="HATPase_UhpB-NarQ-NarX-like"/>
    <property type="match status" value="1"/>
</dbReference>
<organism evidence="11 12">
    <name type="scientific">Saccharothrix coeruleofusca</name>
    <dbReference type="NCBI Taxonomy" id="33919"/>
    <lineage>
        <taxon>Bacteria</taxon>
        <taxon>Bacillati</taxon>
        <taxon>Actinomycetota</taxon>
        <taxon>Actinomycetes</taxon>
        <taxon>Pseudonocardiales</taxon>
        <taxon>Pseudonocardiaceae</taxon>
        <taxon>Saccharothrix</taxon>
    </lineage>
</organism>
<comment type="caution">
    <text evidence="11">The sequence shown here is derived from an EMBL/GenBank/DDBJ whole genome shotgun (WGS) entry which is preliminary data.</text>
</comment>
<keyword evidence="9" id="KW-0472">Membrane</keyword>
<proteinExistence type="predicted"/>
<evidence type="ECO:0000256" key="9">
    <source>
        <dbReference type="SAM" id="Phobius"/>
    </source>
</evidence>
<keyword evidence="5" id="KW-0547">Nucleotide-binding</keyword>
<dbReference type="EMBL" id="BMRG01000014">
    <property type="protein sequence ID" value="GGP74224.1"/>
    <property type="molecule type" value="Genomic_DNA"/>
</dbReference>
<dbReference type="EC" id="2.7.13.3" evidence="2"/>
<dbReference type="GO" id="GO:0000155">
    <property type="term" value="F:phosphorelay sensor kinase activity"/>
    <property type="evidence" value="ECO:0007669"/>
    <property type="project" value="InterPro"/>
</dbReference>
<comment type="catalytic activity">
    <reaction evidence="1">
        <text>ATP + protein L-histidine = ADP + protein N-phospho-L-histidine.</text>
        <dbReference type="EC" id="2.7.13.3"/>
    </reaction>
</comment>
<protein>
    <recommendedName>
        <fullName evidence="2">histidine kinase</fullName>
        <ecNumber evidence="2">2.7.13.3</ecNumber>
    </recommendedName>
</protein>
<evidence type="ECO:0000259" key="10">
    <source>
        <dbReference type="Pfam" id="PF07730"/>
    </source>
</evidence>
<dbReference type="InterPro" id="IPR036890">
    <property type="entry name" value="HATPase_C_sf"/>
</dbReference>
<dbReference type="InterPro" id="IPR011712">
    <property type="entry name" value="Sig_transdc_His_kin_sub3_dim/P"/>
</dbReference>
<dbReference type="GO" id="GO:0016020">
    <property type="term" value="C:membrane"/>
    <property type="evidence" value="ECO:0007669"/>
    <property type="project" value="InterPro"/>
</dbReference>
<keyword evidence="6 11" id="KW-0418">Kinase</keyword>
<evidence type="ECO:0000313" key="12">
    <source>
        <dbReference type="Proteomes" id="UP000639606"/>
    </source>
</evidence>
<dbReference type="PANTHER" id="PTHR24421:SF10">
    <property type="entry name" value="NITRATE_NITRITE SENSOR PROTEIN NARQ"/>
    <property type="match status" value="1"/>
</dbReference>
<keyword evidence="4" id="KW-0808">Transferase</keyword>
<evidence type="ECO:0000256" key="4">
    <source>
        <dbReference type="ARBA" id="ARBA00022679"/>
    </source>
</evidence>
<sequence>MSDRTALTALAKRPLSFLTSGWPWRSIAYLLSSAVLGSVALTVVAAAVVDTALPTGVAVGAAVVFALLFCWLVAPHFELFRTRLVDLDLAGDARRMRHGRVTVRELGYALGSLLALWWMDLGVVAVALGVPAALLTAPLQPTVVPAIAYTFAAGGLMLIPVAAYPITAWAGARAVVARAILAPPKVTLGEVVQSRARLVDAFEAERRRIERDLHDGAQQRLVALSMKLGLASMDAPDGPLRRDLEEAHELAKLALTELRELIRGIYPQVLTDRGLGAAIRDVAGRSTVPVDVDFVLDERFPATIEVAAYYVVSEALTNVAKHSGAAKAMVRGSKSGELLVIEIVDDGVGGADINGGSGLQGLADRLAVVDGTLSISSPAGGPTLLRVEIPCLQTVTSE</sequence>
<dbReference type="Gene3D" id="1.20.5.1930">
    <property type="match status" value="1"/>
</dbReference>
<dbReference type="RefSeq" id="WP_189226181.1">
    <property type="nucleotide sequence ID" value="NZ_BMRG01000014.1"/>
</dbReference>
<feature type="transmembrane region" description="Helical" evidence="9">
    <location>
        <begin position="55"/>
        <end position="74"/>
    </location>
</feature>
<evidence type="ECO:0000256" key="1">
    <source>
        <dbReference type="ARBA" id="ARBA00000085"/>
    </source>
</evidence>
<dbReference type="PANTHER" id="PTHR24421">
    <property type="entry name" value="NITRATE/NITRITE SENSOR PROTEIN NARX-RELATED"/>
    <property type="match status" value="1"/>
</dbReference>
<evidence type="ECO:0000256" key="2">
    <source>
        <dbReference type="ARBA" id="ARBA00012438"/>
    </source>
</evidence>
<dbReference type="SUPFAM" id="SSF55874">
    <property type="entry name" value="ATPase domain of HSP90 chaperone/DNA topoisomerase II/histidine kinase"/>
    <property type="match status" value="1"/>
</dbReference>
<keyword evidence="12" id="KW-1185">Reference proteome</keyword>
<dbReference type="Proteomes" id="UP000639606">
    <property type="component" value="Unassembled WGS sequence"/>
</dbReference>
<evidence type="ECO:0000256" key="5">
    <source>
        <dbReference type="ARBA" id="ARBA00022741"/>
    </source>
</evidence>
<keyword evidence="9" id="KW-1133">Transmembrane helix</keyword>
<keyword evidence="8" id="KW-0902">Two-component regulatory system</keyword>
<dbReference type="AlphaFoldDB" id="A0A918ARN9"/>
<accession>A0A918ARN9</accession>
<feature type="domain" description="Signal transduction histidine kinase subgroup 3 dimerisation and phosphoacceptor" evidence="10">
    <location>
        <begin position="205"/>
        <end position="269"/>
    </location>
</feature>
<feature type="transmembrane region" description="Helical" evidence="9">
    <location>
        <begin position="106"/>
        <end position="134"/>
    </location>
</feature>
<evidence type="ECO:0000256" key="3">
    <source>
        <dbReference type="ARBA" id="ARBA00022553"/>
    </source>
</evidence>
<keyword evidence="7" id="KW-0067">ATP-binding</keyword>
<feature type="transmembrane region" description="Helical" evidence="9">
    <location>
        <begin position="27"/>
        <end position="49"/>
    </location>
</feature>
<keyword evidence="9" id="KW-0812">Transmembrane</keyword>
<dbReference type="Gene3D" id="3.30.565.10">
    <property type="entry name" value="Histidine kinase-like ATPase, C-terminal domain"/>
    <property type="match status" value="1"/>
</dbReference>
<evidence type="ECO:0000313" key="11">
    <source>
        <dbReference type="EMBL" id="GGP74224.1"/>
    </source>
</evidence>
<name>A0A918ARN9_9PSEU</name>
<evidence type="ECO:0000256" key="8">
    <source>
        <dbReference type="ARBA" id="ARBA00023012"/>
    </source>
</evidence>
<gene>
    <name evidence="11" type="ORF">GCM10010185_54710</name>
</gene>
<dbReference type="Pfam" id="PF07730">
    <property type="entry name" value="HisKA_3"/>
    <property type="match status" value="1"/>
</dbReference>
<dbReference type="GO" id="GO:0005524">
    <property type="term" value="F:ATP binding"/>
    <property type="evidence" value="ECO:0007669"/>
    <property type="project" value="UniProtKB-KW"/>
</dbReference>